<dbReference type="AlphaFoldDB" id="A0A4V5NU45"/>
<evidence type="ECO:0000256" key="5">
    <source>
        <dbReference type="SAM" id="SignalP"/>
    </source>
</evidence>
<name>A0A4V5NU45_9GAMM</name>
<dbReference type="InterPro" id="IPR002130">
    <property type="entry name" value="Cyclophilin-type_PPIase_dom"/>
</dbReference>
<evidence type="ECO:0000256" key="3">
    <source>
        <dbReference type="ARBA" id="ARBA00023110"/>
    </source>
</evidence>
<feature type="chain" id="PRO_5020959414" description="peptidylprolyl isomerase" evidence="5">
    <location>
        <begin position="23"/>
        <end position="207"/>
    </location>
</feature>
<keyword evidence="5" id="KW-0732">Signal</keyword>
<comment type="similarity">
    <text evidence="1">Belongs to the cyclophilin-type PPIase family.</text>
</comment>
<evidence type="ECO:0000313" key="8">
    <source>
        <dbReference type="Proteomes" id="UP000307999"/>
    </source>
</evidence>
<protein>
    <recommendedName>
        <fullName evidence="2">peptidylprolyl isomerase</fullName>
        <ecNumber evidence="2">5.2.1.8</ecNumber>
    </recommendedName>
</protein>
<proteinExistence type="inferred from homology"/>
<comment type="caution">
    <text evidence="7">The sequence shown here is derived from an EMBL/GenBank/DDBJ whole genome shotgun (WGS) entry which is preliminary data.</text>
</comment>
<dbReference type="EC" id="5.2.1.8" evidence="2"/>
<feature type="domain" description="PPIase cyclophilin-type" evidence="6">
    <location>
        <begin position="36"/>
        <end position="198"/>
    </location>
</feature>
<keyword evidence="3" id="KW-0697">Rotamase</keyword>
<accession>A0A4V5NU45</accession>
<dbReference type="PANTHER" id="PTHR43246">
    <property type="entry name" value="PEPTIDYL-PROLYL CIS-TRANS ISOMERASE CYP38, CHLOROPLASTIC"/>
    <property type="match status" value="1"/>
</dbReference>
<gene>
    <name evidence="7" type="ORF">E8M12_10830</name>
</gene>
<dbReference type="GO" id="GO:0006457">
    <property type="term" value="P:protein folding"/>
    <property type="evidence" value="ECO:0007669"/>
    <property type="project" value="InterPro"/>
</dbReference>
<keyword evidence="8" id="KW-1185">Reference proteome</keyword>
<organism evidence="7 8">
    <name type="scientific">Thalassotalea mangrovi</name>
    <dbReference type="NCBI Taxonomy" id="2572245"/>
    <lineage>
        <taxon>Bacteria</taxon>
        <taxon>Pseudomonadati</taxon>
        <taxon>Pseudomonadota</taxon>
        <taxon>Gammaproteobacteria</taxon>
        <taxon>Alteromonadales</taxon>
        <taxon>Colwelliaceae</taxon>
        <taxon>Thalassotalea</taxon>
    </lineage>
</organism>
<dbReference type="SUPFAM" id="SSF50891">
    <property type="entry name" value="Cyclophilin-like"/>
    <property type="match status" value="1"/>
</dbReference>
<dbReference type="OrthoDB" id="9807797at2"/>
<feature type="signal peptide" evidence="5">
    <location>
        <begin position="1"/>
        <end position="22"/>
    </location>
</feature>
<dbReference type="PROSITE" id="PS00170">
    <property type="entry name" value="CSA_PPIASE_1"/>
    <property type="match status" value="1"/>
</dbReference>
<evidence type="ECO:0000313" key="7">
    <source>
        <dbReference type="EMBL" id="TKB44631.1"/>
    </source>
</evidence>
<dbReference type="Pfam" id="PF00160">
    <property type="entry name" value="Pro_isomerase"/>
    <property type="match status" value="1"/>
</dbReference>
<keyword evidence="4 7" id="KW-0413">Isomerase</keyword>
<dbReference type="Proteomes" id="UP000307999">
    <property type="component" value="Unassembled WGS sequence"/>
</dbReference>
<dbReference type="InterPro" id="IPR044665">
    <property type="entry name" value="E_coli_cyclophilin_A-like"/>
</dbReference>
<evidence type="ECO:0000256" key="4">
    <source>
        <dbReference type="ARBA" id="ARBA00023235"/>
    </source>
</evidence>
<evidence type="ECO:0000259" key="6">
    <source>
        <dbReference type="PROSITE" id="PS50072"/>
    </source>
</evidence>
<dbReference type="PROSITE" id="PS50072">
    <property type="entry name" value="CSA_PPIASE_2"/>
    <property type="match status" value="1"/>
</dbReference>
<dbReference type="EMBL" id="SWDB01000027">
    <property type="protein sequence ID" value="TKB44631.1"/>
    <property type="molecule type" value="Genomic_DNA"/>
</dbReference>
<sequence>MFLKKLLVIVVCLPLIVTQALAHPQPEGKVIAASNLYPQIKMETNKGVIVVELNRVKAPIAVNNFINYVIAGEYNNTIFHRVIDGFVVQGGGYDSNHIPRKNGKEIYNESGNGLKNEVGTIAMARQNDPHSAIRQFYFNVGDNTSLDPGRNWGYTVFGYVTHGEELLMEMAGVETGFNEDLNLDDVPVEPLILIKATLMPEGYIHEG</sequence>
<dbReference type="Gene3D" id="2.40.100.10">
    <property type="entry name" value="Cyclophilin-like"/>
    <property type="match status" value="1"/>
</dbReference>
<evidence type="ECO:0000256" key="1">
    <source>
        <dbReference type="ARBA" id="ARBA00007365"/>
    </source>
</evidence>
<dbReference type="InterPro" id="IPR020892">
    <property type="entry name" value="Cyclophilin-type_PPIase_CS"/>
</dbReference>
<evidence type="ECO:0000256" key="2">
    <source>
        <dbReference type="ARBA" id="ARBA00013194"/>
    </source>
</evidence>
<dbReference type="GO" id="GO:0003755">
    <property type="term" value="F:peptidyl-prolyl cis-trans isomerase activity"/>
    <property type="evidence" value="ECO:0007669"/>
    <property type="project" value="UniProtKB-KW"/>
</dbReference>
<dbReference type="RefSeq" id="WP_136736165.1">
    <property type="nucleotide sequence ID" value="NZ_SWDB01000027.1"/>
</dbReference>
<dbReference type="InterPro" id="IPR029000">
    <property type="entry name" value="Cyclophilin-like_dom_sf"/>
</dbReference>
<reference evidence="7 8" key="1">
    <citation type="submission" date="2019-04" db="EMBL/GenBank/DDBJ databases">
        <title>Thalassotalea guangxiensis sp. nov., isolated from sediment of the coastal wetland.</title>
        <authorList>
            <person name="Zheng S."/>
            <person name="Zhang D."/>
        </authorList>
    </citation>
    <scope>NUCLEOTIDE SEQUENCE [LARGE SCALE GENOMIC DNA]</scope>
    <source>
        <strain evidence="7 8">ZS-4</strain>
    </source>
</reference>